<dbReference type="SUPFAM" id="SSF52540">
    <property type="entry name" value="P-loop containing nucleoside triphosphate hydrolases"/>
    <property type="match status" value="1"/>
</dbReference>
<evidence type="ECO:0000256" key="1">
    <source>
        <dbReference type="ARBA" id="ARBA00022741"/>
    </source>
</evidence>
<dbReference type="InterPro" id="IPR027417">
    <property type="entry name" value="P-loop_NTPase"/>
</dbReference>
<dbReference type="InterPro" id="IPR030379">
    <property type="entry name" value="G_SEPTIN_dom"/>
</dbReference>
<dbReference type="Pfam" id="PF00735">
    <property type="entry name" value="Septin"/>
    <property type="match status" value="2"/>
</dbReference>
<dbReference type="InterPro" id="IPR016491">
    <property type="entry name" value="Septin"/>
</dbReference>
<reference evidence="6 7" key="1">
    <citation type="journal article" date="2018" name="New Phytol.">
        <title>Phylogenomics of Endogonaceae and evolution of mycorrhizas within Mucoromycota.</title>
        <authorList>
            <person name="Chang Y."/>
            <person name="Desiro A."/>
            <person name="Na H."/>
            <person name="Sandor L."/>
            <person name="Lipzen A."/>
            <person name="Clum A."/>
            <person name="Barry K."/>
            <person name="Grigoriev I.V."/>
            <person name="Martin F.M."/>
            <person name="Stajich J.E."/>
            <person name="Smith M.E."/>
            <person name="Bonito G."/>
            <person name="Spatafora J.W."/>
        </authorList>
    </citation>
    <scope>NUCLEOTIDE SEQUENCE [LARGE SCALE GENOMIC DNA]</scope>
    <source>
        <strain evidence="6 7">AD002</strain>
    </source>
</reference>
<feature type="compositionally biased region" description="Acidic residues" evidence="4">
    <location>
        <begin position="255"/>
        <end position="264"/>
    </location>
</feature>
<dbReference type="EMBL" id="RBNJ01026205">
    <property type="protein sequence ID" value="RUS15023.1"/>
    <property type="molecule type" value="Genomic_DNA"/>
</dbReference>
<dbReference type="PIRSF" id="PIRSF006698">
    <property type="entry name" value="Septin"/>
    <property type="match status" value="1"/>
</dbReference>
<organism evidence="6 7">
    <name type="scientific">Jimgerdemannia flammicorona</name>
    <dbReference type="NCBI Taxonomy" id="994334"/>
    <lineage>
        <taxon>Eukaryota</taxon>
        <taxon>Fungi</taxon>
        <taxon>Fungi incertae sedis</taxon>
        <taxon>Mucoromycota</taxon>
        <taxon>Mucoromycotina</taxon>
        <taxon>Endogonomycetes</taxon>
        <taxon>Endogonales</taxon>
        <taxon>Endogonaceae</taxon>
        <taxon>Jimgerdemannia</taxon>
    </lineage>
</organism>
<feature type="compositionally biased region" description="Polar residues" evidence="4">
    <location>
        <begin position="225"/>
        <end position="251"/>
    </location>
</feature>
<comment type="similarity">
    <text evidence="3">Belongs to the TRAFAC class TrmE-Era-EngA-EngB-Septin-like GTPase superfamily. Septin GTPase family.</text>
</comment>
<keyword evidence="1 3" id="KW-0547">Nucleotide-binding</keyword>
<evidence type="ECO:0000256" key="4">
    <source>
        <dbReference type="SAM" id="MobiDB-lite"/>
    </source>
</evidence>
<evidence type="ECO:0000256" key="3">
    <source>
        <dbReference type="RuleBase" id="RU004560"/>
    </source>
</evidence>
<dbReference type="GO" id="GO:0005938">
    <property type="term" value="C:cell cortex"/>
    <property type="evidence" value="ECO:0007669"/>
    <property type="project" value="UniProtKB-ARBA"/>
</dbReference>
<comment type="caution">
    <text evidence="6">The sequence shown here is derived from an EMBL/GenBank/DDBJ whole genome shotgun (WGS) entry which is preliminary data.</text>
</comment>
<feature type="domain" description="Septin-type G" evidence="5">
    <location>
        <begin position="11"/>
        <end position="357"/>
    </location>
</feature>
<dbReference type="GO" id="GO:0032156">
    <property type="term" value="C:septin cytoskeleton"/>
    <property type="evidence" value="ECO:0007669"/>
    <property type="project" value="UniProtKB-ARBA"/>
</dbReference>
<evidence type="ECO:0000313" key="7">
    <source>
        <dbReference type="Proteomes" id="UP000274822"/>
    </source>
</evidence>
<dbReference type="Gene3D" id="3.40.50.300">
    <property type="entry name" value="P-loop containing nucleotide triphosphate hydrolases"/>
    <property type="match status" value="1"/>
</dbReference>
<evidence type="ECO:0000256" key="2">
    <source>
        <dbReference type="ARBA" id="ARBA00023134"/>
    </source>
</evidence>
<proteinExistence type="inferred from homology"/>
<evidence type="ECO:0000313" key="6">
    <source>
        <dbReference type="EMBL" id="RUS15023.1"/>
    </source>
</evidence>
<dbReference type="Proteomes" id="UP000274822">
    <property type="component" value="Unassembled WGS sequence"/>
</dbReference>
<keyword evidence="7" id="KW-1185">Reference proteome</keyword>
<accession>A0A433PBW1</accession>
<gene>
    <name evidence="6" type="ORF">BC938DRAFT_477121</name>
</gene>
<feature type="region of interest" description="Disordered" evidence="4">
    <location>
        <begin position="195"/>
        <end position="264"/>
    </location>
</feature>
<dbReference type="PANTHER" id="PTHR18884">
    <property type="entry name" value="SEPTIN"/>
    <property type="match status" value="1"/>
</dbReference>
<name>A0A433PBW1_9FUNG</name>
<sequence length="379" mass="42889">MGPRIRSRKNAIIQLNLMVVGMTGLGKTSFIRTFCETLVTRKIEQKQIPALQGPVGKTIDSYSMTFDIEEEGEKIALTIVDTPGLTDDFNLDKQLYEVLHYLEYQFDITLAEESKVKRNPKALDNQIHACLYFIDPSKKGLTLSDIRVLKKLTTRVNVIPVVAKADQLTISQRNSIKKAIFHDIFEQHKIRIYGFPEDDSDPSSTSAAAKDESDSDDDLVGRPRTSGTDATRPRTSGTDATRPRTSGTDYTNADADSDDEDAASDMDDITVLRKIMPFSVISYEEDPEGLPVEIVDPATGERLKGRQYPWGIVDVLDPNHCDFATLRGVLLTTHRKIFKDITFEKYYEQYRTEKLLARKASRLMREDVKKKILDDLRDL</sequence>
<dbReference type="GO" id="GO:0005525">
    <property type="term" value="F:GTP binding"/>
    <property type="evidence" value="ECO:0007669"/>
    <property type="project" value="UniProtKB-KW"/>
</dbReference>
<dbReference type="AlphaFoldDB" id="A0A433PBW1"/>
<keyword evidence="2 3" id="KW-0342">GTP-binding</keyword>
<evidence type="ECO:0000259" key="5">
    <source>
        <dbReference type="PROSITE" id="PS51719"/>
    </source>
</evidence>
<dbReference type="PROSITE" id="PS51719">
    <property type="entry name" value="G_SEPTIN"/>
    <property type="match status" value="1"/>
</dbReference>
<protein>
    <submittedName>
        <fullName evidence="6">Septin-domain-containing protein</fullName>
    </submittedName>
</protein>